<evidence type="ECO:0000256" key="1">
    <source>
        <dbReference type="SAM" id="MobiDB-lite"/>
    </source>
</evidence>
<gene>
    <name evidence="2" type="ORF">NPIL_402891</name>
</gene>
<dbReference type="AlphaFoldDB" id="A0A8X6NFK5"/>
<proteinExistence type="predicted"/>
<feature type="region of interest" description="Disordered" evidence="1">
    <location>
        <begin position="1"/>
        <end position="28"/>
    </location>
</feature>
<dbReference type="Proteomes" id="UP000887013">
    <property type="component" value="Unassembled WGS sequence"/>
</dbReference>
<feature type="compositionally biased region" description="Low complexity" evidence="1">
    <location>
        <begin position="17"/>
        <end position="28"/>
    </location>
</feature>
<sequence length="109" mass="11448">MPCQPVSTVPGRGWRGASDITSSSPSPPYYISSARPAPAVMCVCVCKPKASETSITSVGRFLGGRDGGRGRELDADKSQLFFGFDHLKSLSDNGCVDGCEEAKAYEGLA</sequence>
<evidence type="ECO:0000313" key="2">
    <source>
        <dbReference type="EMBL" id="GFT12463.1"/>
    </source>
</evidence>
<name>A0A8X6NFK5_NEPPI</name>
<keyword evidence="3" id="KW-1185">Reference proteome</keyword>
<evidence type="ECO:0000313" key="3">
    <source>
        <dbReference type="Proteomes" id="UP000887013"/>
    </source>
</evidence>
<accession>A0A8X6NFK5</accession>
<dbReference type="EMBL" id="BMAW01057722">
    <property type="protein sequence ID" value="GFT12463.1"/>
    <property type="molecule type" value="Genomic_DNA"/>
</dbReference>
<organism evidence="2 3">
    <name type="scientific">Nephila pilipes</name>
    <name type="common">Giant wood spider</name>
    <name type="synonym">Nephila maculata</name>
    <dbReference type="NCBI Taxonomy" id="299642"/>
    <lineage>
        <taxon>Eukaryota</taxon>
        <taxon>Metazoa</taxon>
        <taxon>Ecdysozoa</taxon>
        <taxon>Arthropoda</taxon>
        <taxon>Chelicerata</taxon>
        <taxon>Arachnida</taxon>
        <taxon>Araneae</taxon>
        <taxon>Araneomorphae</taxon>
        <taxon>Entelegynae</taxon>
        <taxon>Araneoidea</taxon>
        <taxon>Nephilidae</taxon>
        <taxon>Nephila</taxon>
    </lineage>
</organism>
<comment type="caution">
    <text evidence="2">The sequence shown here is derived from an EMBL/GenBank/DDBJ whole genome shotgun (WGS) entry which is preliminary data.</text>
</comment>
<protein>
    <submittedName>
        <fullName evidence="2">Uncharacterized protein</fullName>
    </submittedName>
</protein>
<reference evidence="2" key="1">
    <citation type="submission" date="2020-08" db="EMBL/GenBank/DDBJ databases">
        <title>Multicomponent nature underlies the extraordinary mechanical properties of spider dragline silk.</title>
        <authorList>
            <person name="Kono N."/>
            <person name="Nakamura H."/>
            <person name="Mori M."/>
            <person name="Yoshida Y."/>
            <person name="Ohtoshi R."/>
            <person name="Malay A.D."/>
            <person name="Moran D.A.P."/>
            <person name="Tomita M."/>
            <person name="Numata K."/>
            <person name="Arakawa K."/>
        </authorList>
    </citation>
    <scope>NUCLEOTIDE SEQUENCE</scope>
</reference>